<dbReference type="AlphaFoldDB" id="A0A5N8V4Z0"/>
<dbReference type="OrthoDB" id="4243752at2"/>
<proteinExistence type="predicted"/>
<protein>
    <submittedName>
        <fullName evidence="2">Lonely Cys domain-containing protein</fullName>
    </submittedName>
</protein>
<dbReference type="NCBIfam" id="NF012197">
    <property type="entry name" value="lonely_Cys"/>
    <property type="match status" value="1"/>
</dbReference>
<evidence type="ECO:0000313" key="3">
    <source>
        <dbReference type="Proteomes" id="UP000325849"/>
    </source>
</evidence>
<dbReference type="Proteomes" id="UP000325849">
    <property type="component" value="Unassembled WGS sequence"/>
</dbReference>
<keyword evidence="3" id="KW-1185">Reference proteome</keyword>
<feature type="compositionally biased region" description="Polar residues" evidence="1">
    <location>
        <begin position="826"/>
        <end position="845"/>
    </location>
</feature>
<dbReference type="EMBL" id="VJZD01000005">
    <property type="protein sequence ID" value="MPY30243.1"/>
    <property type="molecule type" value="Genomic_DNA"/>
</dbReference>
<accession>A0A5N8V4Z0</accession>
<sequence>MMNIQRKICFVPPPGADVWQTLAHIRQAVDVYEGAAKKAIMGMTSEQTLETLRLVPSHHVTTAAATPGGLERLIASRTTSTEPTAEWLTLPEGEVNPELQAVGSPERTETDAVQGYRRNFSSHSGKQPPGQQGAEIAHHIANRGESDGPLEGVPLTSGETAATERYDTILDAMSTALHGKPANQHEDYAKWIADLEGLEKIWDTRAGEFDPYVWTDQAKLRPDDGNSDHELLLSLMSTYREVEAEGGAISIAKIAARYIIQDLKALDSKFTVGDPEDNDWIVRNWDTELDELDMEWVGFSKADGSLIDGRKTVAQWDGSKIYAVRTRMAEGGLISVRTERGTMNVNRWVFAEILKWDLDNALDRLDVPDAPEIPIVLAFSHAGSGGLELPRTVAAITGRKVWAASGEVIVTKDPFPMLALIDHQSIDSTRGEWIESGPYDLLQSPAGSPLLMATGHVRTADGDEVADEDIHSHTVIDEITKELVGRMSYAASGDLARAREIAYARWRNITDSGLQDADGKAIDPPQTAPVPWLGQKPYFFSAHGTPGFAYLTQRDGSTIHQVDGKELGGYLKRRPSFSQNTKPLVLQVCFAAAAPIEGGLDNVSTAQHVANATGRKVFAPTTKVTAYTDRSMVLTDNSPDGKPPRWEACLPEPEGVELDSVARDAGLHRGTGRADDTVRAQTLRGVRALRQVFGYNIGQVPRDYAALLCGATAVETMWRGNGLTEPFSSQKLENILDGYVRTVLGSGKVTSELRKRALLAAAKDLSGGPRERQRPQSTHNSQTPRSPAAPVRRPSPNTVKPTNRIWAELIRQADQTRSAHHLPSAVRNQNANSRASTQVHPSATHIQRHRAAPSQAHAKGSHGASKAHLDAPLGRRNPQTLSEGGLERPAPGRELETDVDRSQRPAAVRGLDSGKPGESPRNSAPDVTEAVTPAPVPSAQELTTAEAAASAAVASNGEPATHGRSQSLGPAEIEKITVPKAPGIAWGEPWRTLPVAPVLHEIKFRIQGLLGDQATTHTMAQLADLLKQTPAGTDVAREAHTGLVNRTFGELAQLAAQHIRHHLDDRSTSRSVLGMANSDFVLTAIQDLYVGITFAQKLADELNHRIMLEITATSRLTICP</sequence>
<dbReference type="RefSeq" id="WP_152884656.1">
    <property type="nucleotide sequence ID" value="NZ_VJZD01000005.1"/>
</dbReference>
<evidence type="ECO:0000256" key="1">
    <source>
        <dbReference type="SAM" id="MobiDB-lite"/>
    </source>
</evidence>
<feature type="compositionally biased region" description="Low complexity" evidence="1">
    <location>
        <begin position="784"/>
        <end position="796"/>
    </location>
</feature>
<gene>
    <name evidence="2" type="ORF">FNH09_02640</name>
</gene>
<evidence type="ECO:0000313" key="2">
    <source>
        <dbReference type="EMBL" id="MPY30243.1"/>
    </source>
</evidence>
<comment type="caution">
    <text evidence="2">The sequence shown here is derived from an EMBL/GenBank/DDBJ whole genome shotgun (WGS) entry which is preliminary data.</text>
</comment>
<organism evidence="2 3">
    <name type="scientific">Streptomyces adustus</name>
    <dbReference type="NCBI Taxonomy" id="1609272"/>
    <lineage>
        <taxon>Bacteria</taxon>
        <taxon>Bacillati</taxon>
        <taxon>Actinomycetota</taxon>
        <taxon>Actinomycetes</taxon>
        <taxon>Kitasatosporales</taxon>
        <taxon>Streptomycetaceae</taxon>
        <taxon>Streptomyces</taxon>
    </lineage>
</organism>
<feature type="compositionally biased region" description="Low complexity" evidence="1">
    <location>
        <begin position="938"/>
        <end position="960"/>
    </location>
</feature>
<feature type="region of interest" description="Disordered" evidence="1">
    <location>
        <begin position="761"/>
        <end position="972"/>
    </location>
</feature>
<name>A0A5N8V4Z0_9ACTN</name>
<reference evidence="2 3" key="1">
    <citation type="submission" date="2019-07" db="EMBL/GenBank/DDBJ databases">
        <title>New species of Amycolatopsis and Streptomyces.</title>
        <authorList>
            <person name="Duangmal K."/>
            <person name="Teo W.F.A."/>
            <person name="Lipun K."/>
        </authorList>
    </citation>
    <scope>NUCLEOTIDE SEQUENCE [LARGE SCALE GENOMIC DNA]</scope>
    <source>
        <strain evidence="2 3">NBRC 109810</strain>
    </source>
</reference>
<feature type="compositionally biased region" description="Basic and acidic residues" evidence="1">
    <location>
        <begin position="890"/>
        <end position="903"/>
    </location>
</feature>